<dbReference type="InterPro" id="IPR017896">
    <property type="entry name" value="4Fe4S_Fe-S-bd"/>
</dbReference>
<reference evidence="7 8" key="1">
    <citation type="submission" date="2012-10" db="EMBL/GenBank/DDBJ databases">
        <authorList>
            <person name="Genoscope - CEA"/>
        </authorList>
    </citation>
    <scope>NUCLEOTIDE SEQUENCE [LARGE SCALE GENOMIC DNA]</scope>
    <source>
        <strain evidence="8">AM13 / DSM 14728</strain>
    </source>
</reference>
<dbReference type="Proteomes" id="UP000010808">
    <property type="component" value="Chromosome"/>
</dbReference>
<dbReference type="PANTHER" id="PTHR43255:SF1">
    <property type="entry name" value="IRON-SULFUR-BINDING OXIDOREDUCTASE FADF-RELATED"/>
    <property type="match status" value="1"/>
</dbReference>
<name>L0RB32_9BACT</name>
<gene>
    <name evidence="7" type="ORF">DESAM_20509</name>
</gene>
<dbReference type="GO" id="GO:0005886">
    <property type="term" value="C:plasma membrane"/>
    <property type="evidence" value="ECO:0007669"/>
    <property type="project" value="TreeGrafter"/>
</dbReference>
<proteinExistence type="predicted"/>
<dbReference type="PANTHER" id="PTHR43255">
    <property type="entry name" value="IRON-SULFUR-BINDING OXIDOREDUCTASE FADF-RELATED-RELATED"/>
    <property type="match status" value="1"/>
</dbReference>
<keyword evidence="2" id="KW-0479">Metal-binding</keyword>
<dbReference type="PROSITE" id="PS51379">
    <property type="entry name" value="4FE4S_FER_2"/>
    <property type="match status" value="1"/>
</dbReference>
<dbReference type="RefSeq" id="WP_015335404.1">
    <property type="nucleotide sequence ID" value="NC_020055.1"/>
</dbReference>
<keyword evidence="1" id="KW-0004">4Fe-4S</keyword>
<evidence type="ECO:0000256" key="5">
    <source>
        <dbReference type="ARBA" id="ARBA00023014"/>
    </source>
</evidence>
<dbReference type="PATRIC" id="fig|1121451.3.peg.771"/>
<dbReference type="GO" id="GO:0051539">
    <property type="term" value="F:4 iron, 4 sulfur cluster binding"/>
    <property type="evidence" value="ECO:0007669"/>
    <property type="project" value="UniProtKB-KW"/>
</dbReference>
<dbReference type="AlphaFoldDB" id="L0RB32"/>
<evidence type="ECO:0000256" key="2">
    <source>
        <dbReference type="ARBA" id="ARBA00022723"/>
    </source>
</evidence>
<dbReference type="InterPro" id="IPR009051">
    <property type="entry name" value="Helical_ferredxn"/>
</dbReference>
<dbReference type="SUPFAM" id="SSF46548">
    <property type="entry name" value="alpha-helical ferredoxin"/>
    <property type="match status" value="1"/>
</dbReference>
<dbReference type="InterPro" id="IPR051460">
    <property type="entry name" value="HdrC_iron-sulfur_subunit"/>
</dbReference>
<dbReference type="HOGENOM" id="CLU_023081_3_0_7"/>
<evidence type="ECO:0000313" key="8">
    <source>
        <dbReference type="Proteomes" id="UP000010808"/>
    </source>
</evidence>
<feature type="domain" description="4Fe-4S ferredoxin-type" evidence="6">
    <location>
        <begin position="13"/>
        <end position="42"/>
    </location>
</feature>
<dbReference type="STRING" id="1121451.DESAM_20509"/>
<keyword evidence="3" id="KW-0560">Oxidoreductase</keyword>
<dbReference type="GO" id="GO:0046872">
    <property type="term" value="F:metal ion binding"/>
    <property type="evidence" value="ECO:0007669"/>
    <property type="project" value="UniProtKB-KW"/>
</dbReference>
<evidence type="ECO:0000256" key="3">
    <source>
        <dbReference type="ARBA" id="ARBA00023002"/>
    </source>
</evidence>
<dbReference type="eggNOG" id="COG0247">
    <property type="taxonomic scope" value="Bacteria"/>
</dbReference>
<dbReference type="GO" id="GO:0016491">
    <property type="term" value="F:oxidoreductase activity"/>
    <property type="evidence" value="ECO:0007669"/>
    <property type="project" value="UniProtKB-KW"/>
</dbReference>
<dbReference type="InterPro" id="IPR004017">
    <property type="entry name" value="Cys_rich_dom"/>
</dbReference>
<dbReference type="OrthoDB" id="9803192at2"/>
<evidence type="ECO:0000256" key="1">
    <source>
        <dbReference type="ARBA" id="ARBA00022485"/>
    </source>
</evidence>
<accession>L0RB32</accession>
<evidence type="ECO:0000256" key="4">
    <source>
        <dbReference type="ARBA" id="ARBA00023004"/>
    </source>
</evidence>
<keyword evidence="8" id="KW-1185">Reference proteome</keyword>
<dbReference type="KEGG" id="dhy:DESAM_20509"/>
<evidence type="ECO:0000313" key="7">
    <source>
        <dbReference type="EMBL" id="CCO22796.1"/>
    </source>
</evidence>
<keyword evidence="4" id="KW-0408">Iron</keyword>
<dbReference type="EMBL" id="FO203522">
    <property type="protein sequence ID" value="CCO22796.1"/>
    <property type="molecule type" value="Genomic_DNA"/>
</dbReference>
<dbReference type="InterPro" id="IPR017900">
    <property type="entry name" value="4Fe4S_Fe_S_CS"/>
</dbReference>
<dbReference type="Pfam" id="PF13183">
    <property type="entry name" value="Fer4_8"/>
    <property type="match status" value="1"/>
</dbReference>
<evidence type="ECO:0000259" key="6">
    <source>
        <dbReference type="PROSITE" id="PS51379"/>
    </source>
</evidence>
<sequence length="368" mass="40853">MSSAPTIPDKDLKHIQHTADECIECGKCANECLFLTNNGSPGQLTGNALLSQENYIELAIKSYDCSLCSLCSAVCPVGIDPAAMFTRLRTDAQNKNIFDLKKYSPLLGYEKIGRKFPFKDNIIPEGCTTLFFPGCTLPALFPDATKAACRLLKAKDAKYGLMFDCCTKPSKMLGRSIFHENCITELVNTIEQKGIKRILTGCPNCYITFKEANPSFEVASIYEELLQQKTPLVSPYLTKATIHDPCVTRFADKAQSSIRKLLDKSGVIVQEMDHSRERTICCGEGGGAPFHAPDNAEAWSAKRIREAQKLDLPMITYCAGCVNQLSPKHPTVHILDLLLVERKSMPKPPPFFLGYLNRLKLKITARMD</sequence>
<keyword evidence="5" id="KW-0411">Iron-sulfur</keyword>
<dbReference type="PROSITE" id="PS00198">
    <property type="entry name" value="4FE4S_FER_1"/>
    <property type="match status" value="1"/>
</dbReference>
<organism evidence="7 8">
    <name type="scientific">Maridesulfovibrio hydrothermalis AM13 = DSM 14728</name>
    <dbReference type="NCBI Taxonomy" id="1121451"/>
    <lineage>
        <taxon>Bacteria</taxon>
        <taxon>Pseudomonadati</taxon>
        <taxon>Thermodesulfobacteriota</taxon>
        <taxon>Desulfovibrionia</taxon>
        <taxon>Desulfovibrionales</taxon>
        <taxon>Desulfovibrionaceae</taxon>
        <taxon>Maridesulfovibrio</taxon>
    </lineage>
</organism>
<dbReference type="Pfam" id="PF02754">
    <property type="entry name" value="CCG"/>
    <property type="match status" value="2"/>
</dbReference>
<dbReference type="Gene3D" id="1.10.1060.10">
    <property type="entry name" value="Alpha-helical ferredoxin"/>
    <property type="match status" value="1"/>
</dbReference>
<protein>
    <recommendedName>
        <fullName evidence="6">4Fe-4S ferredoxin-type domain-containing protein</fullName>
    </recommendedName>
</protein>